<keyword evidence="2" id="KW-1185">Reference proteome</keyword>
<proteinExistence type="predicted"/>
<dbReference type="EMBL" id="DF846393">
    <property type="protein sequence ID" value="GAT50333.1"/>
    <property type="molecule type" value="Genomic_DNA"/>
</dbReference>
<reference evidence="1" key="1">
    <citation type="submission" date="2014-09" db="EMBL/GenBank/DDBJ databases">
        <title>Genome sequence of the luminous mushroom Mycena chlorophos for searching fungal bioluminescence genes.</title>
        <authorList>
            <person name="Tanaka Y."/>
            <person name="Kasuga D."/>
            <person name="Oba Y."/>
            <person name="Hase S."/>
            <person name="Sato K."/>
            <person name="Oba Y."/>
            <person name="Sakakibara Y."/>
        </authorList>
    </citation>
    <scope>NUCLEOTIDE SEQUENCE</scope>
</reference>
<accession>A0ABQ0LGV3</accession>
<evidence type="ECO:0000313" key="2">
    <source>
        <dbReference type="Proteomes" id="UP000815677"/>
    </source>
</evidence>
<name>A0ABQ0LGV3_MYCCL</name>
<dbReference type="Proteomes" id="UP000815677">
    <property type="component" value="Unassembled WGS sequence"/>
</dbReference>
<sequence length="247" mass="26892">MLPAKEELTDLEDNDGVGLLTGVELEDTDSEVEVEEPTEWGNEACNAKAGPSGYWIPNAVALARTWQPPTLFLQPPPGIPRLAAARRSDGTQLPLVLVELGTATLSMDYVELTTYRPTAADRLCEFRDRDPDGYRRCTYLLPLIPLSLTRQSMQCGSSDSRNDVPVSIPSTEVFAASVRSTRTVSGLDALVVQLAGLCGLDEQIAPRRAVPPELMGATLNAILPPSPPNSNFTVEEMSQRILFQRRG</sequence>
<organism evidence="1 2">
    <name type="scientific">Mycena chlorophos</name>
    <name type="common">Agaric fungus</name>
    <name type="synonym">Agaricus chlorophos</name>
    <dbReference type="NCBI Taxonomy" id="658473"/>
    <lineage>
        <taxon>Eukaryota</taxon>
        <taxon>Fungi</taxon>
        <taxon>Dikarya</taxon>
        <taxon>Basidiomycota</taxon>
        <taxon>Agaricomycotina</taxon>
        <taxon>Agaricomycetes</taxon>
        <taxon>Agaricomycetidae</taxon>
        <taxon>Agaricales</taxon>
        <taxon>Marasmiineae</taxon>
        <taxon>Mycenaceae</taxon>
        <taxon>Mycena</taxon>
    </lineage>
</organism>
<gene>
    <name evidence="1" type="ORF">MCHLO_07585</name>
</gene>
<protein>
    <recommendedName>
        <fullName evidence="3">WW domain-containing protein</fullName>
    </recommendedName>
</protein>
<evidence type="ECO:0008006" key="3">
    <source>
        <dbReference type="Google" id="ProtNLM"/>
    </source>
</evidence>
<evidence type="ECO:0000313" key="1">
    <source>
        <dbReference type="EMBL" id="GAT50333.1"/>
    </source>
</evidence>